<proteinExistence type="predicted"/>
<dbReference type="Pfam" id="PF12937">
    <property type="entry name" value="F-box-like"/>
    <property type="match status" value="1"/>
</dbReference>
<dbReference type="Gene3D" id="1.20.1280.50">
    <property type="match status" value="1"/>
</dbReference>
<evidence type="ECO:0000313" key="5">
    <source>
        <dbReference type="Proteomes" id="UP001497516"/>
    </source>
</evidence>
<dbReference type="InterPro" id="IPR001810">
    <property type="entry name" value="F-box_dom"/>
</dbReference>
<dbReference type="Proteomes" id="UP001497516">
    <property type="component" value="Chromosome 8"/>
</dbReference>
<reference evidence="4 5" key="1">
    <citation type="submission" date="2024-04" db="EMBL/GenBank/DDBJ databases">
        <authorList>
            <person name="Fracassetti M."/>
        </authorList>
    </citation>
    <scope>NUCLEOTIDE SEQUENCE [LARGE SCALE GENOMIC DNA]</scope>
</reference>
<dbReference type="CDD" id="cd09917">
    <property type="entry name" value="F-box_SF"/>
    <property type="match status" value="1"/>
</dbReference>
<sequence>MDYSGLPNEIIEKIASQHLDTAVSQLLSFSGVCRSWRSAAFLLRCPPVLFVPQTAASAASLSPAAAPRGQIHDFVSLTTLTSIVPTTPLQPPPPPSIALPLFPSPTKMSDVHGQRDRYLRLHQEFITTFPREGASSSSSCSSYYVEAISLASKDGWILRQPPFYGKYRGHLDLYLLNPFTGASIPLPPLKPKYACVRKAIISSSPDDDDCHVFTLSTRQKDLLAWCKVGRSGGGGGWAFPPENCLAKRLRGNIPLDVSYSNGNLYLAVEEALWVVHDILKPSSAAIGPIVKAFPFSRYMKSFEARNCCRPYLCHLDGGRGQVRVVLPDCNGDYYGDHLGFRVFRLVVDEGKGLDRVVDFDCGEGDDYWEQVWSLDGHALFIGAHQSLSFPTTKVDATIADQETSQDFVQEPRPTRFQAGSVPVASSSTTAASMLNPNARGIRGDHIYFALNRVCEHWESFGAANRDGAFDLANRKFQRFAHDERYGDNKTWDPIFWFIPVPWVNTKSTASKNEQRRKKKGKKKKKQITGAAEASQETQTST</sequence>
<gene>
    <name evidence="4" type="ORF">LTRI10_LOCUS47563</name>
</gene>
<dbReference type="PANTHER" id="PTHR44259">
    <property type="entry name" value="OS07G0183000 PROTEIN-RELATED"/>
    <property type="match status" value="1"/>
</dbReference>
<evidence type="ECO:0000259" key="3">
    <source>
        <dbReference type="Pfam" id="PF12937"/>
    </source>
</evidence>
<dbReference type="EMBL" id="OZ034821">
    <property type="protein sequence ID" value="CAL1407929.1"/>
    <property type="molecule type" value="Genomic_DNA"/>
</dbReference>
<feature type="domain" description="F-box" evidence="3">
    <location>
        <begin position="5"/>
        <end position="41"/>
    </location>
</feature>
<dbReference type="Pfam" id="PF03478">
    <property type="entry name" value="Beta-prop_KIB1-4"/>
    <property type="match status" value="1"/>
</dbReference>
<dbReference type="InterPro" id="IPR050942">
    <property type="entry name" value="F-box_BR-signaling"/>
</dbReference>
<name>A0AAV2GB44_9ROSI</name>
<feature type="domain" description="KIB1-4 beta-propeller" evidence="2">
    <location>
        <begin position="149"/>
        <end position="395"/>
    </location>
</feature>
<evidence type="ECO:0000259" key="2">
    <source>
        <dbReference type="Pfam" id="PF03478"/>
    </source>
</evidence>
<protein>
    <recommendedName>
        <fullName evidence="6">DUF295 domain-containing protein</fullName>
    </recommendedName>
</protein>
<evidence type="ECO:0000256" key="1">
    <source>
        <dbReference type="SAM" id="MobiDB-lite"/>
    </source>
</evidence>
<feature type="compositionally biased region" description="Basic residues" evidence="1">
    <location>
        <begin position="514"/>
        <end position="526"/>
    </location>
</feature>
<evidence type="ECO:0008006" key="6">
    <source>
        <dbReference type="Google" id="ProtNLM"/>
    </source>
</evidence>
<dbReference type="AlphaFoldDB" id="A0AAV2GB44"/>
<feature type="region of interest" description="Disordered" evidence="1">
    <location>
        <begin position="507"/>
        <end position="541"/>
    </location>
</feature>
<organism evidence="4 5">
    <name type="scientific">Linum trigynum</name>
    <dbReference type="NCBI Taxonomy" id="586398"/>
    <lineage>
        <taxon>Eukaryota</taxon>
        <taxon>Viridiplantae</taxon>
        <taxon>Streptophyta</taxon>
        <taxon>Embryophyta</taxon>
        <taxon>Tracheophyta</taxon>
        <taxon>Spermatophyta</taxon>
        <taxon>Magnoliopsida</taxon>
        <taxon>eudicotyledons</taxon>
        <taxon>Gunneridae</taxon>
        <taxon>Pentapetalae</taxon>
        <taxon>rosids</taxon>
        <taxon>fabids</taxon>
        <taxon>Malpighiales</taxon>
        <taxon>Linaceae</taxon>
        <taxon>Linum</taxon>
    </lineage>
</organism>
<accession>A0AAV2GB44</accession>
<evidence type="ECO:0000313" key="4">
    <source>
        <dbReference type="EMBL" id="CAL1407929.1"/>
    </source>
</evidence>
<keyword evidence="5" id="KW-1185">Reference proteome</keyword>
<dbReference type="InterPro" id="IPR005174">
    <property type="entry name" value="KIB1-4_b-propeller"/>
</dbReference>